<dbReference type="PROSITE" id="PS50853">
    <property type="entry name" value="FN3"/>
    <property type="match status" value="1"/>
</dbReference>
<evidence type="ECO:0000259" key="1">
    <source>
        <dbReference type="PROSITE" id="PS50853"/>
    </source>
</evidence>
<keyword evidence="3" id="KW-1185">Reference proteome</keyword>
<evidence type="ECO:0000313" key="3">
    <source>
        <dbReference type="Proteomes" id="UP001159405"/>
    </source>
</evidence>
<protein>
    <recommendedName>
        <fullName evidence="1">Fibronectin type-III domain-containing protein</fullName>
    </recommendedName>
</protein>
<evidence type="ECO:0000313" key="2">
    <source>
        <dbReference type="EMBL" id="CAH3187820.1"/>
    </source>
</evidence>
<dbReference type="CDD" id="cd00063">
    <property type="entry name" value="FN3"/>
    <property type="match status" value="1"/>
</dbReference>
<dbReference type="EMBL" id="CALNXK010000571">
    <property type="protein sequence ID" value="CAH3187820.1"/>
    <property type="molecule type" value="Genomic_DNA"/>
</dbReference>
<dbReference type="Pfam" id="PF00041">
    <property type="entry name" value="fn3"/>
    <property type="match status" value="1"/>
</dbReference>
<feature type="domain" description="Fibronectin type-III" evidence="1">
    <location>
        <begin position="14"/>
        <end position="104"/>
    </location>
</feature>
<dbReference type="Gene3D" id="2.60.40.10">
    <property type="entry name" value="Immunoglobulins"/>
    <property type="match status" value="1"/>
</dbReference>
<dbReference type="InterPro" id="IPR003961">
    <property type="entry name" value="FN3_dom"/>
</dbReference>
<sequence length="104" mass="11706">MPVTDYNLEYRNKPEVDVQIVSVTSPTSRSILVKWQIPSTNNLNGPLRGYSIEYKEEGKPSWTTVNVSDSSTDKTLQNLKTWTVYFIRIAVSNGDFLGPPGPEK</sequence>
<gene>
    <name evidence="2" type="ORF">PLOB_00038475</name>
</gene>
<name>A0ABN8S978_9CNID</name>
<accession>A0ABN8S978</accession>
<proteinExistence type="predicted"/>
<dbReference type="SMART" id="SM00060">
    <property type="entry name" value="FN3"/>
    <property type="match status" value="1"/>
</dbReference>
<organism evidence="2 3">
    <name type="scientific">Porites lobata</name>
    <dbReference type="NCBI Taxonomy" id="104759"/>
    <lineage>
        <taxon>Eukaryota</taxon>
        <taxon>Metazoa</taxon>
        <taxon>Cnidaria</taxon>
        <taxon>Anthozoa</taxon>
        <taxon>Hexacorallia</taxon>
        <taxon>Scleractinia</taxon>
        <taxon>Fungiina</taxon>
        <taxon>Poritidae</taxon>
        <taxon>Porites</taxon>
    </lineage>
</organism>
<dbReference type="SUPFAM" id="SSF49265">
    <property type="entry name" value="Fibronectin type III"/>
    <property type="match status" value="1"/>
</dbReference>
<dbReference type="InterPro" id="IPR013783">
    <property type="entry name" value="Ig-like_fold"/>
</dbReference>
<dbReference type="InterPro" id="IPR036116">
    <property type="entry name" value="FN3_sf"/>
</dbReference>
<reference evidence="2 3" key="1">
    <citation type="submission" date="2022-05" db="EMBL/GenBank/DDBJ databases">
        <authorList>
            <consortium name="Genoscope - CEA"/>
            <person name="William W."/>
        </authorList>
    </citation>
    <scope>NUCLEOTIDE SEQUENCE [LARGE SCALE GENOMIC DNA]</scope>
</reference>
<comment type="caution">
    <text evidence="2">The sequence shown here is derived from an EMBL/GenBank/DDBJ whole genome shotgun (WGS) entry which is preliminary data.</text>
</comment>
<dbReference type="Proteomes" id="UP001159405">
    <property type="component" value="Unassembled WGS sequence"/>
</dbReference>